<gene>
    <name evidence="2" type="ORF">LN051_04635</name>
</gene>
<accession>A0ABY3PF40</accession>
<keyword evidence="3" id="KW-1185">Reference proteome</keyword>
<dbReference type="RefSeq" id="WP_229293386.1">
    <property type="nucleotide sequence ID" value="NZ_CP086654.1"/>
</dbReference>
<evidence type="ECO:0000313" key="2">
    <source>
        <dbReference type="EMBL" id="UEX90906.1"/>
    </source>
</evidence>
<reference evidence="2 3" key="1">
    <citation type="journal article" date="2022" name="Pathogens">
        <title>Staphylococcus ratti sp. nov. Isolated from a Lab Rat.</title>
        <authorList>
            <person name="Kovarovic V."/>
            <person name="Sedlacek I."/>
            <person name="Petras P."/>
            <person name="Kralova S."/>
            <person name="Maslanova I."/>
            <person name="Svec P."/>
            <person name="Neumann-Schaal M."/>
            <person name="Botka T."/>
            <person name="Gelbicova T."/>
            <person name="Stankova E."/>
            <person name="Doskar J."/>
            <person name="Pantucek R."/>
        </authorList>
    </citation>
    <scope>NUCLEOTIDE SEQUENCE [LARGE SCALE GENOMIC DNA]</scope>
    <source>
        <strain evidence="2 3">CCM 9025</strain>
    </source>
</reference>
<keyword evidence="1" id="KW-0812">Transmembrane</keyword>
<feature type="transmembrane region" description="Helical" evidence="1">
    <location>
        <begin position="110"/>
        <end position="129"/>
    </location>
</feature>
<sequence length="151" mass="17187">MRKYSIKSSIEKQLWFLSKREKVLLQQQLSALEDATFKAHYVSKNHFVITFLKQHVFNQRPKSQLHLVTTLVGLMVMNVLLLGAFITGLLLSLTSMKHLLSSSSTLDTSYVVMILVASLFVGLGALLLMKPTNAWLTKRLLDYKLNRVAHK</sequence>
<keyword evidence="1" id="KW-1133">Transmembrane helix</keyword>
<name>A0ABY3PF40_9STAP</name>
<keyword evidence="1" id="KW-0472">Membrane</keyword>
<dbReference type="EMBL" id="CP086654">
    <property type="protein sequence ID" value="UEX90906.1"/>
    <property type="molecule type" value="Genomic_DNA"/>
</dbReference>
<evidence type="ECO:0000313" key="3">
    <source>
        <dbReference type="Proteomes" id="UP001197626"/>
    </source>
</evidence>
<feature type="transmembrane region" description="Helical" evidence="1">
    <location>
        <begin position="67"/>
        <end position="90"/>
    </location>
</feature>
<evidence type="ECO:0008006" key="4">
    <source>
        <dbReference type="Google" id="ProtNLM"/>
    </source>
</evidence>
<evidence type="ECO:0000256" key="1">
    <source>
        <dbReference type="SAM" id="Phobius"/>
    </source>
</evidence>
<protein>
    <recommendedName>
        <fullName evidence="4">Staphylococcal protein</fullName>
    </recommendedName>
</protein>
<organism evidence="2 3">
    <name type="scientific">Staphylococcus ratti</name>
    <dbReference type="NCBI Taxonomy" id="2892440"/>
    <lineage>
        <taxon>Bacteria</taxon>
        <taxon>Bacillati</taxon>
        <taxon>Bacillota</taxon>
        <taxon>Bacilli</taxon>
        <taxon>Bacillales</taxon>
        <taxon>Staphylococcaceae</taxon>
        <taxon>Staphylococcus</taxon>
    </lineage>
</organism>
<proteinExistence type="predicted"/>
<dbReference type="Proteomes" id="UP001197626">
    <property type="component" value="Chromosome"/>
</dbReference>